<dbReference type="PROSITE" id="PS00916">
    <property type="entry name" value="PI3_4_KINASE_2"/>
    <property type="match status" value="1"/>
</dbReference>
<dbReference type="Pfam" id="PF02260">
    <property type="entry name" value="FATC"/>
    <property type="match status" value="1"/>
</dbReference>
<dbReference type="GO" id="GO:0031931">
    <property type="term" value="C:TORC1 complex"/>
    <property type="evidence" value="ECO:0007669"/>
    <property type="project" value="TreeGrafter"/>
</dbReference>
<dbReference type="FunFam" id="1.10.1070.11:FF:000029">
    <property type="entry name" value="Serine/threonine-protein kinase TOR"/>
    <property type="match status" value="1"/>
</dbReference>
<gene>
    <name evidence="15" type="ORF">FIBSPDRAFT_918415</name>
</gene>
<dbReference type="Gene3D" id="1.20.120.150">
    <property type="entry name" value="FKBP12-rapamycin binding domain"/>
    <property type="match status" value="1"/>
</dbReference>
<comment type="similarity">
    <text evidence="1 11">Belongs to the PI3/PI4-kinase family.</text>
</comment>
<evidence type="ECO:0000256" key="8">
    <source>
        <dbReference type="ARBA" id="ARBA00023306"/>
    </source>
</evidence>
<dbReference type="GO" id="GO:0005737">
    <property type="term" value="C:cytoplasm"/>
    <property type="evidence" value="ECO:0007669"/>
    <property type="project" value="TreeGrafter"/>
</dbReference>
<dbReference type="InterPro" id="IPR011009">
    <property type="entry name" value="Kinase-like_dom_sf"/>
</dbReference>
<evidence type="ECO:0000256" key="4">
    <source>
        <dbReference type="ARBA" id="ARBA00022737"/>
    </source>
</evidence>
<dbReference type="STRING" id="436010.A0A166P0R0"/>
<evidence type="ECO:0000259" key="12">
    <source>
        <dbReference type="PROSITE" id="PS50290"/>
    </source>
</evidence>
<reference evidence="15 16" key="1">
    <citation type="journal article" date="2016" name="Mol. Biol. Evol.">
        <title>Comparative Genomics of Early-Diverging Mushroom-Forming Fungi Provides Insights into the Origins of Lignocellulose Decay Capabilities.</title>
        <authorList>
            <person name="Nagy L.G."/>
            <person name="Riley R."/>
            <person name="Tritt A."/>
            <person name="Adam C."/>
            <person name="Daum C."/>
            <person name="Floudas D."/>
            <person name="Sun H."/>
            <person name="Yadav J.S."/>
            <person name="Pangilinan J."/>
            <person name="Larsson K.H."/>
            <person name="Matsuura K."/>
            <person name="Barry K."/>
            <person name="Labutti K."/>
            <person name="Kuo R."/>
            <person name="Ohm R.A."/>
            <person name="Bhattacharya S.S."/>
            <person name="Shirouzu T."/>
            <person name="Yoshinaga Y."/>
            <person name="Martin F.M."/>
            <person name="Grigoriev I.V."/>
            <person name="Hibbett D.S."/>
        </authorList>
    </citation>
    <scope>NUCLEOTIDE SEQUENCE [LARGE SCALE GENOMIC DNA]</scope>
    <source>
        <strain evidence="15 16">CBS 109695</strain>
    </source>
</reference>
<evidence type="ECO:0000256" key="1">
    <source>
        <dbReference type="ARBA" id="ARBA00011031"/>
    </source>
</evidence>
<dbReference type="Gene3D" id="1.25.40.10">
    <property type="entry name" value="Tetratricopeptide repeat domain"/>
    <property type="match status" value="1"/>
</dbReference>
<dbReference type="GO" id="GO:0016242">
    <property type="term" value="P:negative regulation of macroautophagy"/>
    <property type="evidence" value="ECO:0007669"/>
    <property type="project" value="TreeGrafter"/>
</dbReference>
<dbReference type="InterPro" id="IPR014009">
    <property type="entry name" value="PIK_FAT"/>
</dbReference>
<dbReference type="Gene3D" id="1.10.1070.11">
    <property type="entry name" value="Phosphatidylinositol 3-/4-kinase, catalytic domain"/>
    <property type="match status" value="1"/>
</dbReference>
<evidence type="ECO:0000256" key="9">
    <source>
        <dbReference type="ARBA" id="ARBA00047899"/>
    </source>
</evidence>
<dbReference type="CDD" id="cd05169">
    <property type="entry name" value="PIKKc_TOR"/>
    <property type="match status" value="1"/>
</dbReference>
<dbReference type="FunFam" id="3.30.1010.10:FF:000006">
    <property type="entry name" value="Serine/threonine-protein kinase TOR"/>
    <property type="match status" value="1"/>
</dbReference>
<evidence type="ECO:0000256" key="5">
    <source>
        <dbReference type="ARBA" id="ARBA00022741"/>
    </source>
</evidence>
<dbReference type="InterPro" id="IPR003152">
    <property type="entry name" value="FATC_dom"/>
</dbReference>
<feature type="domain" description="PI3K/PI4K catalytic" evidence="12">
    <location>
        <begin position="1978"/>
        <end position="2291"/>
    </location>
</feature>
<dbReference type="GO" id="GO:0044877">
    <property type="term" value="F:protein-containing complex binding"/>
    <property type="evidence" value="ECO:0007669"/>
    <property type="project" value="InterPro"/>
</dbReference>
<dbReference type="PANTHER" id="PTHR11139">
    <property type="entry name" value="ATAXIA TELANGIECTASIA MUTATED ATM -RELATED"/>
    <property type="match status" value="1"/>
</dbReference>
<dbReference type="Gene3D" id="1.25.10.10">
    <property type="entry name" value="Leucine-rich Repeat Variant"/>
    <property type="match status" value="3"/>
</dbReference>
<dbReference type="InterPro" id="IPR024585">
    <property type="entry name" value="mTOR_dom"/>
</dbReference>
<dbReference type="InterPro" id="IPR036940">
    <property type="entry name" value="PI3/4_kinase_cat_sf"/>
</dbReference>
<dbReference type="SMART" id="SM01343">
    <property type="entry name" value="FATC"/>
    <property type="match status" value="1"/>
</dbReference>
<evidence type="ECO:0000256" key="10">
    <source>
        <dbReference type="ARBA" id="ARBA00048679"/>
    </source>
</evidence>
<dbReference type="Pfam" id="PF08771">
    <property type="entry name" value="FRB_dom"/>
    <property type="match status" value="1"/>
</dbReference>
<evidence type="ECO:0000256" key="7">
    <source>
        <dbReference type="ARBA" id="ARBA00022840"/>
    </source>
</evidence>
<keyword evidence="7 11" id="KW-0067">ATP-binding</keyword>
<dbReference type="SUPFAM" id="SSF48371">
    <property type="entry name" value="ARM repeat"/>
    <property type="match status" value="1"/>
</dbReference>
<keyword evidence="4" id="KW-0677">Repeat</keyword>
<dbReference type="Gene3D" id="3.30.1010.10">
    <property type="entry name" value="Phosphatidylinositol 3-kinase Catalytic Subunit, Chain A, domain 4"/>
    <property type="match status" value="1"/>
</dbReference>
<sequence>MASTTQAPQGAALAQIFQALKNKQPEPRAQAAEELRRYVATVVAEMPADVSVKLWEDEITPRLADLIHSQNNWENFGGVSAIDSLLEVPGDETIESKRTLFRFYNYVKHLLPHNDVNIMLRASRTLGTIARIGGAAFGEQFLNKELPAAIIFLEGDKQEAPRYAGVLILKELARNSPIYFHAHIRLVFDKILMPLRDPRVIIREGAAELLAACLEIVDKRERGNRSPYLVRIFQDAQLGLKTTQPHFVHGSLLTYRELLLHGGMFMKETFLDTAETILRFKSDRDSLVRRMVITMIPTLAAYDTQTFSEHFLHKAMAHLLTQLTERSERSFAFIAIGHTAAAVQSDMKPFLDSIMVQIKAGLLMRGKKNAPSEEPIFQCIGMLASAVGPNLTKLLHDQLDLMFACGLSEPLRTALVAIARHIPPLLKTIQDRLLDMLSLILSGQPFKALGAPPNLTQTSIASITRDISTSQNLGSGKNPELIKLALDTLGSFDFTGHVLNEFVRNSALPYLEDDYAEVRGAAAYTCCKLFVRDPIVYQASSHAIETISDVLDKLLMVGIADPDAKIRQVVLANLNERFDKHLAQAENVRSLFIALNDEDFDNRITAVALIGRLAKHNPAYVMPSLRKALIQLLTELEYSTIMRNREECTRLLTLLVSATQRLIKPYALPMLRVLLQKANDSNAAVAANVMMCLGELSCVGGEDVMPYVPELMQVIMARLSDPSLVKRDAALHTLGQLCGSTGYVITPLVDYPQLMPLLGRILRTDPTREVRREVVKVLGILGALDPFRRKTKPEVDALDELPVLAVNAVPTTHTAGSSSSDDYYQTVVITSLLAVLKDQSLSSHHHTVIEAIMSLFKTQGLKCVTFLPQIIPAFAAVTRSSTARLQEFHLQQLAILVGIIKQHIRNYMPDVFGLITELWEHAHLQLPIVSLIEALGKALDAEFKPFLPTILPPILKVFEAELKDKTSSTQIKIFDALLTFGANIEEYLHLVIPIIVKTYERSDATTALRKRAIQTIDGLSRRVNFSDHASRIIHPLVRVLEGTNNDLRTAVMETLCSLIIQLGSDFAIFVPTINKCLLRNRIPHVKYENLISKLLNGERLPQESGVLELLLSENRAPEFSAPAEATRMNVNQQHLKQAWDISQVSTKEDWLEWMHRISVEFMKESPSHALRACMSLVEIHPPLSKELFNAAFLSCWTELYDGYQEDLVRSIEHAITTENTPSELIHRLLNLAEFMEHEEKPLPIEARITGEYALKYHAYAKALHYKEVEFFTETSPAIIEALISINTKLQQQDAAWGTLNIAREQYDLSQHEEWYERLGRWEEALKAYDKKAELDPEAPDVQIGRMKCLHALGEWDQLASQVEINWSTSNQEDRIEIAPMAAAAAWSLREWDSMEDYISSMRRESPDIHFYRAILSVHQNQFQRALSQIQKARDLLDPELTSFAGEGYGRTYNVMVRAQMLSELEEIIAYKQLADQPDRQASQRKTWMKRLRGCQPDVEVWQRILQVRTLVLNPEDDPAMWIKFANLCRKNDRMALADKTINSLLSPERLQHLRDHQHSQHLKAPPNVVYAQLKFMWANGSRDDSLNYIRQFALSLSRDLQTESAEHSQRSAVPRTKLDELSRLLARCYFKQGEWQVEIREDWGSRNVRDILHSYYLATHYDPKWYKAWHTWALANFEVIGYKDNQTENRNVDLPGDDLAAHVVQAVQGFFRSIALRNDDALQDTLRLLTLWFKYGAHEDVSHAMANGFGSVEVDTWLDVIPQIIARIQTPSVNIRRNINNLLTEVGKNHPQALIYPLTVASKSSSASRQSAAVAIMDRMKEHSAIIVEQALVVSQELIRVAILWHELWHEGLEEASRLYFTEKNPEGMIAALEPLHDMLEAGPTTARETSFAQVFGRDLHEAREACRRYRIYGEVSELDKAWDIYYGVFKKVEKQLPALTTLDLQYVSPQLLKARHLELAVPGTYHPGRPIIKITSFATKLTVISSKQRPRRLSLKGSDGRDYQYGLKGHEDLRQDERVMQLFSLVNTLLSVDTDSFKRRLHIQRYPVIPLAPNAGLMGWVQESDTLHVLVRDYRENRKVLLNIEYRLMLQMAPDYENLTLLQKVEVFEYALENTTGQDLYRVLWLKSANSEHWLERRAAYTRSLAVNSMVGHILGLGDRHPSNLLLERASGKVVHIDFGDCFEVAMHREKFPEKVPFRLTRMLTHAMEVSGIEGSFRRTCEITMNVLRDNKESLMAVLEAFVYDPLINWRLMQADVADTRRTDDNEIDPERAAELARVAAYPQGPTRKLKADENDIFNEGVNAPQQEVRNERALQVYNRVQHKLTGRDFDPEAILSVNEQVDKLITQATSLENLCQCFSGWCAFW</sequence>
<evidence type="ECO:0000256" key="11">
    <source>
        <dbReference type="RuleBase" id="RU364109"/>
    </source>
</evidence>
<dbReference type="Pfam" id="PF23593">
    <property type="entry name" value="HEAT_ATR"/>
    <property type="match status" value="1"/>
</dbReference>
<dbReference type="InterPro" id="IPR016024">
    <property type="entry name" value="ARM-type_fold"/>
</dbReference>
<dbReference type="SMART" id="SM00146">
    <property type="entry name" value="PI3Kc"/>
    <property type="match status" value="1"/>
</dbReference>
<evidence type="ECO:0000259" key="14">
    <source>
        <dbReference type="PROSITE" id="PS51190"/>
    </source>
</evidence>
<dbReference type="PROSITE" id="PS50290">
    <property type="entry name" value="PI3_4_KINASE_3"/>
    <property type="match status" value="1"/>
</dbReference>
<dbReference type="InterPro" id="IPR036738">
    <property type="entry name" value="FRB_sf"/>
</dbReference>
<dbReference type="PROSITE" id="PS00915">
    <property type="entry name" value="PI3_4_KINASE_1"/>
    <property type="match status" value="1"/>
</dbReference>
<organism evidence="15 16">
    <name type="scientific">Athelia psychrophila</name>
    <dbReference type="NCBI Taxonomy" id="1759441"/>
    <lineage>
        <taxon>Eukaryota</taxon>
        <taxon>Fungi</taxon>
        <taxon>Dikarya</taxon>
        <taxon>Basidiomycota</taxon>
        <taxon>Agaricomycotina</taxon>
        <taxon>Agaricomycetes</taxon>
        <taxon>Agaricomycetidae</taxon>
        <taxon>Atheliales</taxon>
        <taxon>Atheliaceae</taxon>
        <taxon>Athelia</taxon>
    </lineage>
</organism>
<dbReference type="SUPFAM" id="SSF48452">
    <property type="entry name" value="TPR-like"/>
    <property type="match status" value="1"/>
</dbReference>
<feature type="domain" description="FAT" evidence="13">
    <location>
        <begin position="1248"/>
        <end position="1804"/>
    </location>
</feature>
<feature type="domain" description="FATC" evidence="14">
    <location>
        <begin position="2335"/>
        <end position="2367"/>
    </location>
</feature>
<evidence type="ECO:0000256" key="6">
    <source>
        <dbReference type="ARBA" id="ARBA00022777"/>
    </source>
</evidence>
<dbReference type="Proteomes" id="UP000076532">
    <property type="component" value="Unassembled WGS sequence"/>
</dbReference>
<evidence type="ECO:0000256" key="2">
    <source>
        <dbReference type="ARBA" id="ARBA00022527"/>
    </source>
</evidence>
<dbReference type="InterPro" id="IPR050517">
    <property type="entry name" value="DDR_Repair_Kinase"/>
</dbReference>
<dbReference type="GO" id="GO:0005886">
    <property type="term" value="C:plasma membrane"/>
    <property type="evidence" value="ECO:0007669"/>
    <property type="project" value="UniProtKB-ARBA"/>
</dbReference>
<dbReference type="InterPro" id="IPR000403">
    <property type="entry name" value="PI3/4_kinase_cat_dom"/>
</dbReference>
<evidence type="ECO:0000313" key="15">
    <source>
        <dbReference type="EMBL" id="KZP25577.1"/>
    </source>
</evidence>
<dbReference type="SMART" id="SM01346">
    <property type="entry name" value="DUF3385"/>
    <property type="match status" value="1"/>
</dbReference>
<evidence type="ECO:0000256" key="3">
    <source>
        <dbReference type="ARBA" id="ARBA00022679"/>
    </source>
</evidence>
<dbReference type="Pfam" id="PF00454">
    <property type="entry name" value="PI3_PI4_kinase"/>
    <property type="match status" value="1"/>
</dbReference>
<dbReference type="GO" id="GO:0031932">
    <property type="term" value="C:TORC2 complex"/>
    <property type="evidence" value="ECO:0007669"/>
    <property type="project" value="TreeGrafter"/>
</dbReference>
<dbReference type="Pfam" id="PF11865">
    <property type="entry name" value="mTOR_dom"/>
    <property type="match status" value="1"/>
</dbReference>
<dbReference type="GO" id="GO:0080090">
    <property type="term" value="P:regulation of primary metabolic process"/>
    <property type="evidence" value="ECO:0007669"/>
    <property type="project" value="UniProtKB-ARBA"/>
</dbReference>
<dbReference type="FunFam" id="1.25.10.10:FF:000371">
    <property type="entry name" value="Serine/threonine-protein kinase TOR"/>
    <property type="match status" value="1"/>
</dbReference>
<dbReference type="SUPFAM" id="SSF47212">
    <property type="entry name" value="FKBP12-rapamycin-binding domain of FKBP-rapamycin-associated protein (FRAP)"/>
    <property type="match status" value="1"/>
</dbReference>
<evidence type="ECO:0000259" key="13">
    <source>
        <dbReference type="PROSITE" id="PS51189"/>
    </source>
</evidence>
<dbReference type="InterPro" id="IPR026683">
    <property type="entry name" value="TOR_cat"/>
</dbReference>
<dbReference type="InterPro" id="IPR011990">
    <property type="entry name" value="TPR-like_helical_dom_sf"/>
</dbReference>
<protein>
    <recommendedName>
        <fullName evidence="11">Serine/threonine-protein kinase TOR</fullName>
        <ecNumber evidence="11">2.7.11.1</ecNumber>
    </recommendedName>
</protein>
<dbReference type="GO" id="GO:0004674">
    <property type="term" value="F:protein serine/threonine kinase activity"/>
    <property type="evidence" value="ECO:0007669"/>
    <property type="project" value="UniProtKB-KW"/>
</dbReference>
<dbReference type="InterPro" id="IPR009076">
    <property type="entry name" value="FRB_dom"/>
</dbReference>
<keyword evidence="5 11" id="KW-0547">Nucleotide-binding</keyword>
<dbReference type="Pfam" id="PF02259">
    <property type="entry name" value="FAT"/>
    <property type="match status" value="1"/>
</dbReference>
<dbReference type="PROSITE" id="PS51190">
    <property type="entry name" value="FATC"/>
    <property type="match status" value="1"/>
</dbReference>
<dbReference type="FunFam" id="1.20.120.150:FF:000001">
    <property type="entry name" value="Serine/threonine-protein kinase TOR"/>
    <property type="match status" value="1"/>
</dbReference>
<name>A0A166P0R0_9AGAM</name>
<keyword evidence="2 11" id="KW-0723">Serine/threonine-protein kinase</keyword>
<dbReference type="InterPro" id="IPR003151">
    <property type="entry name" value="PIK-rel_kinase_FAT"/>
</dbReference>
<dbReference type="GO" id="GO:0005634">
    <property type="term" value="C:nucleus"/>
    <property type="evidence" value="ECO:0007669"/>
    <property type="project" value="TreeGrafter"/>
</dbReference>
<comment type="catalytic activity">
    <reaction evidence="10">
        <text>L-seryl-[protein] + ATP = O-phospho-L-seryl-[protein] + ADP + H(+)</text>
        <dbReference type="Rhea" id="RHEA:17989"/>
        <dbReference type="Rhea" id="RHEA-COMP:9863"/>
        <dbReference type="Rhea" id="RHEA-COMP:11604"/>
        <dbReference type="ChEBI" id="CHEBI:15378"/>
        <dbReference type="ChEBI" id="CHEBI:29999"/>
        <dbReference type="ChEBI" id="CHEBI:30616"/>
        <dbReference type="ChEBI" id="CHEBI:83421"/>
        <dbReference type="ChEBI" id="CHEBI:456216"/>
        <dbReference type="EC" id="2.7.11.1"/>
    </reaction>
</comment>
<comment type="catalytic activity">
    <reaction evidence="9 11">
        <text>L-threonyl-[protein] + ATP = O-phospho-L-threonyl-[protein] + ADP + H(+)</text>
        <dbReference type="Rhea" id="RHEA:46608"/>
        <dbReference type="Rhea" id="RHEA-COMP:11060"/>
        <dbReference type="Rhea" id="RHEA-COMP:11605"/>
        <dbReference type="ChEBI" id="CHEBI:15378"/>
        <dbReference type="ChEBI" id="CHEBI:30013"/>
        <dbReference type="ChEBI" id="CHEBI:30616"/>
        <dbReference type="ChEBI" id="CHEBI:61977"/>
        <dbReference type="ChEBI" id="CHEBI:456216"/>
        <dbReference type="EC" id="2.7.11.1"/>
    </reaction>
</comment>
<dbReference type="InterPro" id="IPR018936">
    <property type="entry name" value="PI3/4_kinase_CS"/>
</dbReference>
<dbReference type="OrthoDB" id="381190at2759"/>
<dbReference type="PANTHER" id="PTHR11139:SF9">
    <property type="entry name" value="SERINE_THREONINE-PROTEIN KINASE MTOR"/>
    <property type="match status" value="1"/>
</dbReference>
<dbReference type="InterPro" id="IPR057564">
    <property type="entry name" value="HEAT_ATR"/>
</dbReference>
<proteinExistence type="inferred from homology"/>
<dbReference type="EMBL" id="KV417520">
    <property type="protein sequence ID" value="KZP25577.1"/>
    <property type="molecule type" value="Genomic_DNA"/>
</dbReference>
<dbReference type="SUPFAM" id="SSF56112">
    <property type="entry name" value="Protein kinase-like (PK-like)"/>
    <property type="match status" value="1"/>
</dbReference>
<keyword evidence="3 11" id="KW-0808">Transferase</keyword>
<evidence type="ECO:0000313" key="16">
    <source>
        <dbReference type="Proteomes" id="UP000076532"/>
    </source>
</evidence>
<dbReference type="GO" id="GO:0106310">
    <property type="term" value="F:protein serine kinase activity"/>
    <property type="evidence" value="ECO:0007669"/>
    <property type="project" value="RHEA"/>
</dbReference>
<keyword evidence="16" id="KW-1185">Reference proteome</keyword>
<keyword evidence="8" id="KW-0131">Cell cycle</keyword>
<dbReference type="SMART" id="SM01345">
    <property type="entry name" value="Rapamycin_bind"/>
    <property type="match status" value="1"/>
</dbReference>
<dbReference type="InterPro" id="IPR011989">
    <property type="entry name" value="ARM-like"/>
</dbReference>
<keyword evidence="6 11" id="KW-0418">Kinase</keyword>
<dbReference type="GO" id="GO:0038202">
    <property type="term" value="P:TORC1 signaling"/>
    <property type="evidence" value="ECO:0007669"/>
    <property type="project" value="TreeGrafter"/>
</dbReference>
<dbReference type="EC" id="2.7.11.1" evidence="11"/>
<accession>A0A166P0R0</accession>
<dbReference type="PROSITE" id="PS51189">
    <property type="entry name" value="FAT"/>
    <property type="match status" value="1"/>
</dbReference>
<dbReference type="GO" id="GO:0005524">
    <property type="term" value="F:ATP binding"/>
    <property type="evidence" value="ECO:0007669"/>
    <property type="project" value="UniProtKB-KW"/>
</dbReference>